<comment type="caution">
    <text evidence="1">The sequence shown here is derived from an EMBL/GenBank/DDBJ whole genome shotgun (WGS) entry which is preliminary data.</text>
</comment>
<dbReference type="Gene3D" id="3.40.50.1820">
    <property type="entry name" value="alpha/beta hydrolase"/>
    <property type="match status" value="1"/>
</dbReference>
<dbReference type="EMBL" id="BAAATD010000002">
    <property type="protein sequence ID" value="GAA2585638.1"/>
    <property type="molecule type" value="Genomic_DNA"/>
</dbReference>
<reference evidence="1 2" key="1">
    <citation type="journal article" date="2019" name="Int. J. Syst. Evol. Microbiol.">
        <title>The Global Catalogue of Microorganisms (GCM) 10K type strain sequencing project: providing services to taxonomists for standard genome sequencing and annotation.</title>
        <authorList>
            <consortium name="The Broad Institute Genomics Platform"/>
            <consortium name="The Broad Institute Genome Sequencing Center for Infectious Disease"/>
            <person name="Wu L."/>
            <person name="Ma J."/>
        </authorList>
    </citation>
    <scope>NUCLEOTIDE SEQUENCE [LARGE SCALE GENOMIC DNA]</scope>
    <source>
        <strain evidence="1 2">JCM 6833</strain>
    </source>
</reference>
<evidence type="ECO:0008006" key="3">
    <source>
        <dbReference type="Google" id="ProtNLM"/>
    </source>
</evidence>
<organism evidence="1 2">
    <name type="scientific">Actinomadura fulvescens</name>
    <dbReference type="NCBI Taxonomy" id="46160"/>
    <lineage>
        <taxon>Bacteria</taxon>
        <taxon>Bacillati</taxon>
        <taxon>Actinomycetota</taxon>
        <taxon>Actinomycetes</taxon>
        <taxon>Streptosporangiales</taxon>
        <taxon>Thermomonosporaceae</taxon>
        <taxon>Actinomadura</taxon>
    </lineage>
</organism>
<keyword evidence="2" id="KW-1185">Reference proteome</keyword>
<dbReference type="SUPFAM" id="SSF53474">
    <property type="entry name" value="alpha/beta-Hydrolases"/>
    <property type="match status" value="1"/>
</dbReference>
<evidence type="ECO:0000313" key="2">
    <source>
        <dbReference type="Proteomes" id="UP001501509"/>
    </source>
</evidence>
<proteinExistence type="predicted"/>
<accession>A0ABN3PH66</accession>
<sequence>MNELDELKRFVMAHAISQSLPADHYAPLLDRISTDTGDEPGSWAYEWVRAGTELDAAGEVLAACQFYNMGRFPFVDGPGRKRALARCTDAFDRWRQAEQPGIEAVRVRVGGVEVKVWSAGLSAAEPRPLLVMTGGIVSPKEQWGPVLPQIAAFGMASVVAELPGVGENPLLYDRDSWRLFPAILDAVADRARVAETYLLALSFSGHLAITAALHDPRIRGLVGNGPPIRDFFVDAAWQRRVPKVTRDTLAHLTGVPSDGVFDHVRDWALDEERLRALDVPFAAVTARRDEIIPPGDTALLKRCVRDLRLLEHDDVHGAPAHLTETRVWSLLAVQEMRPGADLRVKAALTGALAAARAEKVR</sequence>
<protein>
    <recommendedName>
        <fullName evidence="3">Alpha/beta hydrolase</fullName>
    </recommendedName>
</protein>
<dbReference type="InterPro" id="IPR010520">
    <property type="entry name" value="FrsA-like"/>
</dbReference>
<evidence type="ECO:0000313" key="1">
    <source>
        <dbReference type="EMBL" id="GAA2585638.1"/>
    </source>
</evidence>
<name>A0ABN3PH66_9ACTN</name>
<dbReference type="Proteomes" id="UP001501509">
    <property type="component" value="Unassembled WGS sequence"/>
</dbReference>
<dbReference type="Pfam" id="PF06500">
    <property type="entry name" value="FrsA-like"/>
    <property type="match status" value="1"/>
</dbReference>
<dbReference type="InterPro" id="IPR029058">
    <property type="entry name" value="AB_hydrolase_fold"/>
</dbReference>
<dbReference type="RefSeq" id="WP_344539520.1">
    <property type="nucleotide sequence ID" value="NZ_BAAATD010000002.1"/>
</dbReference>
<gene>
    <name evidence="1" type="ORF">GCM10010411_17950</name>
</gene>